<dbReference type="Gene3D" id="2.60.40.10">
    <property type="entry name" value="Immunoglobulins"/>
    <property type="match status" value="2"/>
</dbReference>
<evidence type="ECO:0000313" key="4">
    <source>
        <dbReference type="EMBL" id="SEK89807.1"/>
    </source>
</evidence>
<feature type="chain" id="PRO_5010377875" evidence="2">
    <location>
        <begin position="22"/>
        <end position="857"/>
    </location>
</feature>
<sequence length="857" mass="89043">MRIQKWWAGALASALVGCVVAPYDDAWEDDDLPPLVPGPNPEPWVPTPGTQGVDFQVEFLSGPSSLGVGSLVRARLCNLGSAPGNTQVAFLLSKDAVIDARDAWVGSSQSLLVQPGQCQEVSAVIDMPDVASGTYVLGAIADLENRVSESNERNNTRAGGSVQVDRTAPSMPSLSWRAPGASDSLQVPHLVVRAEPRATVRVYSSPDCTGTEVASSETSSGGSCELPIYTPGYTAGVYSARSYNGGGYASGCATAPSYGGGGGGGGGCTGGGGSGGYGYGSDGGYGGGNGGCDTTPPAPPVIVEATWQYGNTRHELRVKGTAEPGSTVGVFIDVACTGTPAATATVGADGKFNLVVLVDATGPGSVRRVFFAAKDASENVSSCIEGPVYETPCAPGYGNCDGNPANGCETDLTSNVNHCGTCGNTCPGQDSAVGVCMASQCSTACAPGRYDCDGNAANGCESTCACTPTACTIDRQAELVITSLSVVEDPVRTAPGGAWHFGTLMKAMAGNQDPSALVRQWLRTWNTAQTVNGMTLPARSQLQTLVLGPWEQRSGGANKPLDFSTAPFRLLAIVNRMDLRQPGVQAGEGRFVFGVLDAQGRPLEFTIILEYTLPGSSPEAILAWARDWHALGQLGLGSANYKTKLQQITDRFTAAGVMPSRPFGSAIHHVRTNEAALSTLWEMRDFSLTAEGLKPAATALTPDFGFNNSNALGNFIRANEDAILAEQHQVPAVFSGAPFLAAGVRVPDETFFWRAPSVSVEARHKFSLNTCSGCHAGETKTDFTHILPRAAGQASNLSLYMRGVSVKDPVGTVTRTFDDIGRRAEDMAALVCGSGNMLNASDSGLPPASNLPRSRVH</sequence>
<dbReference type="Proteomes" id="UP000182719">
    <property type="component" value="Unassembled WGS sequence"/>
</dbReference>
<evidence type="ECO:0000313" key="5">
    <source>
        <dbReference type="Proteomes" id="UP000182719"/>
    </source>
</evidence>
<keyword evidence="2" id="KW-0732">Signal</keyword>
<reference evidence="5" key="1">
    <citation type="submission" date="2016-10" db="EMBL/GenBank/DDBJ databases">
        <authorList>
            <person name="Varghese N."/>
            <person name="Submissions S."/>
        </authorList>
    </citation>
    <scope>NUCLEOTIDE SEQUENCE [LARGE SCALE GENOMIC DNA]</scope>
    <source>
        <strain evidence="5">DSM 17044</strain>
    </source>
</reference>
<gene>
    <name evidence="4" type="ORF">SAMN05444354_10314</name>
</gene>
<organism evidence="4 5">
    <name type="scientific">Stigmatella aurantiaca</name>
    <dbReference type="NCBI Taxonomy" id="41"/>
    <lineage>
        <taxon>Bacteria</taxon>
        <taxon>Pseudomonadati</taxon>
        <taxon>Myxococcota</taxon>
        <taxon>Myxococcia</taxon>
        <taxon>Myxococcales</taxon>
        <taxon>Cystobacterineae</taxon>
        <taxon>Archangiaceae</taxon>
        <taxon>Stigmatella</taxon>
    </lineage>
</organism>
<feature type="region of interest" description="Disordered" evidence="1">
    <location>
        <begin position="147"/>
        <end position="181"/>
    </location>
</feature>
<evidence type="ECO:0000256" key="1">
    <source>
        <dbReference type="SAM" id="MobiDB-lite"/>
    </source>
</evidence>
<dbReference type="InterPro" id="IPR011635">
    <property type="entry name" value="CARDB"/>
</dbReference>
<dbReference type="InterPro" id="IPR013783">
    <property type="entry name" value="Ig-like_fold"/>
</dbReference>
<evidence type="ECO:0000256" key="2">
    <source>
        <dbReference type="SAM" id="SignalP"/>
    </source>
</evidence>
<feature type="domain" description="CARDB" evidence="3">
    <location>
        <begin position="72"/>
        <end position="157"/>
    </location>
</feature>
<dbReference type="AlphaFoldDB" id="A0A1H7KV49"/>
<proteinExistence type="predicted"/>
<evidence type="ECO:0000259" key="3">
    <source>
        <dbReference type="Pfam" id="PF07705"/>
    </source>
</evidence>
<dbReference type="RefSeq" id="WP_281248482.1">
    <property type="nucleotide sequence ID" value="NZ_FOAP01000003.1"/>
</dbReference>
<dbReference type="EMBL" id="FOAP01000003">
    <property type="protein sequence ID" value="SEK89807.1"/>
    <property type="molecule type" value="Genomic_DNA"/>
</dbReference>
<feature type="signal peptide" evidence="2">
    <location>
        <begin position="1"/>
        <end position="21"/>
    </location>
</feature>
<dbReference type="PROSITE" id="PS51257">
    <property type="entry name" value="PROKAR_LIPOPROTEIN"/>
    <property type="match status" value="1"/>
</dbReference>
<accession>A0A1H7KV49</accession>
<keyword evidence="5" id="KW-1185">Reference proteome</keyword>
<protein>
    <submittedName>
        <fullName evidence="4">CARDB protein</fullName>
    </submittedName>
</protein>
<name>A0A1H7KV49_STIAU</name>
<dbReference type="Pfam" id="PF07705">
    <property type="entry name" value="CARDB"/>
    <property type="match status" value="1"/>
</dbReference>